<accession>A0A645D5J6</accession>
<dbReference type="AlphaFoldDB" id="A0A645D5J6"/>
<sequence>MLGYVFAIHDQRPDFALANSLSNRLDSGTHRISGDAGELGPEAIGIPIRIQQKLIAFACARDRIGHSAKLGCEFADQIKFFVCLAGRSDNCSTPLRHFLQAVRQGIQCLRQIRRDSGASAGRHFHPRQAVLAINPTIVETAVIAHPGGVDAVVLTRLITEDFLLA</sequence>
<dbReference type="EMBL" id="VSSQ01033241">
    <property type="protein sequence ID" value="MPM84770.1"/>
    <property type="molecule type" value="Genomic_DNA"/>
</dbReference>
<reference evidence="1" key="1">
    <citation type="submission" date="2019-08" db="EMBL/GenBank/DDBJ databases">
        <authorList>
            <person name="Kucharzyk K."/>
            <person name="Murdoch R.W."/>
            <person name="Higgins S."/>
            <person name="Loffler F."/>
        </authorList>
    </citation>
    <scope>NUCLEOTIDE SEQUENCE</scope>
</reference>
<comment type="caution">
    <text evidence="1">The sequence shown here is derived from an EMBL/GenBank/DDBJ whole genome shotgun (WGS) entry which is preliminary data.</text>
</comment>
<organism evidence="1">
    <name type="scientific">bioreactor metagenome</name>
    <dbReference type="NCBI Taxonomy" id="1076179"/>
    <lineage>
        <taxon>unclassified sequences</taxon>
        <taxon>metagenomes</taxon>
        <taxon>ecological metagenomes</taxon>
    </lineage>
</organism>
<proteinExistence type="predicted"/>
<protein>
    <submittedName>
        <fullName evidence="1">Uncharacterized protein</fullName>
    </submittedName>
</protein>
<name>A0A645D5J6_9ZZZZ</name>
<gene>
    <name evidence="1" type="ORF">SDC9_131846</name>
</gene>
<evidence type="ECO:0000313" key="1">
    <source>
        <dbReference type="EMBL" id="MPM84770.1"/>
    </source>
</evidence>